<proteinExistence type="predicted"/>
<name>A0A382SGN3_9ZZZZ</name>
<sequence length="26" mass="3236">MIIILDEFQFVERELIHEVATIWYQV</sequence>
<protein>
    <submittedName>
        <fullName evidence="1">Uncharacterized protein</fullName>
    </submittedName>
</protein>
<dbReference type="AlphaFoldDB" id="A0A382SGN3"/>
<reference evidence="1" key="1">
    <citation type="submission" date="2018-05" db="EMBL/GenBank/DDBJ databases">
        <authorList>
            <person name="Lanie J.A."/>
            <person name="Ng W.-L."/>
            <person name="Kazmierczak K.M."/>
            <person name="Andrzejewski T.M."/>
            <person name="Davidsen T.M."/>
            <person name="Wayne K.J."/>
            <person name="Tettelin H."/>
            <person name="Glass J.I."/>
            <person name="Rusch D."/>
            <person name="Podicherti R."/>
            <person name="Tsui H.-C.T."/>
            <person name="Winkler M.E."/>
        </authorList>
    </citation>
    <scope>NUCLEOTIDE SEQUENCE</scope>
</reference>
<gene>
    <name evidence="1" type="ORF">METZ01_LOCUS361870</name>
</gene>
<evidence type="ECO:0000313" key="1">
    <source>
        <dbReference type="EMBL" id="SVD09016.1"/>
    </source>
</evidence>
<accession>A0A382SGN3</accession>
<organism evidence="1">
    <name type="scientific">marine metagenome</name>
    <dbReference type="NCBI Taxonomy" id="408172"/>
    <lineage>
        <taxon>unclassified sequences</taxon>
        <taxon>metagenomes</taxon>
        <taxon>ecological metagenomes</taxon>
    </lineage>
</organism>
<dbReference type="EMBL" id="UINC01128939">
    <property type="protein sequence ID" value="SVD09016.1"/>
    <property type="molecule type" value="Genomic_DNA"/>
</dbReference>